<accession>A0AAE0TF38</accession>
<dbReference type="AlphaFoldDB" id="A0AAE0TF38"/>
<keyword evidence="2" id="KW-1185">Reference proteome</keyword>
<reference evidence="1" key="1">
    <citation type="journal article" date="2021" name="Genome Biol. Evol.">
        <title>A High-Quality Reference Genome for a Parasitic Bivalve with Doubly Uniparental Inheritance (Bivalvia: Unionida).</title>
        <authorList>
            <person name="Smith C.H."/>
        </authorList>
    </citation>
    <scope>NUCLEOTIDE SEQUENCE</scope>
    <source>
        <strain evidence="1">CHS0354</strain>
    </source>
</reference>
<protein>
    <submittedName>
        <fullName evidence="1">Uncharacterized protein</fullName>
    </submittedName>
</protein>
<evidence type="ECO:0000313" key="2">
    <source>
        <dbReference type="Proteomes" id="UP001195483"/>
    </source>
</evidence>
<sequence length="156" mass="16229">MPASCTTEGYGVYGLSGTGGTWVIIPADYSHYSNRLGASYSHGLSLTSAGSFPVKGQVCSNYGVYRYSPTITQEAEIHSIIVNSRTALLGSGSISACPAGREQVYGVNGTGGTWLVVPSAYAYVSNHLGARPSFDISLTNPGSMEVKGFAVCACIQ</sequence>
<name>A0AAE0TF38_9BIVA</name>
<reference evidence="1" key="3">
    <citation type="submission" date="2023-05" db="EMBL/GenBank/DDBJ databases">
        <authorList>
            <person name="Smith C.H."/>
        </authorList>
    </citation>
    <scope>NUCLEOTIDE SEQUENCE</scope>
    <source>
        <strain evidence="1">CHS0354</strain>
        <tissue evidence="1">Mantle</tissue>
    </source>
</reference>
<organism evidence="1 2">
    <name type="scientific">Potamilus streckersoni</name>
    <dbReference type="NCBI Taxonomy" id="2493646"/>
    <lineage>
        <taxon>Eukaryota</taxon>
        <taxon>Metazoa</taxon>
        <taxon>Spiralia</taxon>
        <taxon>Lophotrochozoa</taxon>
        <taxon>Mollusca</taxon>
        <taxon>Bivalvia</taxon>
        <taxon>Autobranchia</taxon>
        <taxon>Heteroconchia</taxon>
        <taxon>Palaeoheterodonta</taxon>
        <taxon>Unionida</taxon>
        <taxon>Unionoidea</taxon>
        <taxon>Unionidae</taxon>
        <taxon>Ambleminae</taxon>
        <taxon>Lampsilini</taxon>
        <taxon>Potamilus</taxon>
    </lineage>
</organism>
<gene>
    <name evidence="1" type="ORF">CHS0354_006865</name>
</gene>
<reference evidence="1" key="2">
    <citation type="journal article" date="2021" name="Genome Biol. Evol.">
        <title>Developing a high-quality reference genome for a parasitic bivalve with doubly uniparental inheritance (Bivalvia: Unionida).</title>
        <authorList>
            <person name="Smith C.H."/>
        </authorList>
    </citation>
    <scope>NUCLEOTIDE SEQUENCE</scope>
    <source>
        <strain evidence="1">CHS0354</strain>
        <tissue evidence="1">Mantle</tissue>
    </source>
</reference>
<evidence type="ECO:0000313" key="1">
    <source>
        <dbReference type="EMBL" id="KAK3608824.1"/>
    </source>
</evidence>
<proteinExistence type="predicted"/>
<comment type="caution">
    <text evidence="1">The sequence shown here is derived from an EMBL/GenBank/DDBJ whole genome shotgun (WGS) entry which is preliminary data.</text>
</comment>
<dbReference type="EMBL" id="JAEAOA010000469">
    <property type="protein sequence ID" value="KAK3608824.1"/>
    <property type="molecule type" value="Genomic_DNA"/>
</dbReference>
<dbReference type="Proteomes" id="UP001195483">
    <property type="component" value="Unassembled WGS sequence"/>
</dbReference>